<dbReference type="EMBL" id="JBHSWV010000057">
    <property type="protein sequence ID" value="MFC6764177.1"/>
    <property type="molecule type" value="Genomic_DNA"/>
</dbReference>
<dbReference type="RefSeq" id="WP_273737263.1">
    <property type="nucleotide sequence ID" value="NZ_JAQIVI010000057.1"/>
</dbReference>
<gene>
    <name evidence="1" type="ORF">ACFQE6_03660</name>
</gene>
<proteinExistence type="predicted"/>
<sequence>MSETDDDRQEQETLIVCDLRPDLSIDELHTAKAALTGAGFVLEEDLSTGQLKV</sequence>
<keyword evidence="2" id="KW-1185">Reference proteome</keyword>
<dbReference type="AlphaFoldDB" id="A0ABD5SGM9"/>
<accession>A0ABD5SGM9</accession>
<organism evidence="1 2">
    <name type="scientific">Natrinema soli</name>
    <dbReference type="NCBI Taxonomy" id="1930624"/>
    <lineage>
        <taxon>Archaea</taxon>
        <taxon>Methanobacteriati</taxon>
        <taxon>Methanobacteriota</taxon>
        <taxon>Stenosarchaea group</taxon>
        <taxon>Halobacteria</taxon>
        <taxon>Halobacteriales</taxon>
        <taxon>Natrialbaceae</taxon>
        <taxon>Natrinema</taxon>
    </lineage>
</organism>
<comment type="caution">
    <text evidence="1">The sequence shown here is derived from an EMBL/GenBank/DDBJ whole genome shotgun (WGS) entry which is preliminary data.</text>
</comment>
<name>A0ABD5SGM9_9EURY</name>
<dbReference type="Proteomes" id="UP001596383">
    <property type="component" value="Unassembled WGS sequence"/>
</dbReference>
<protein>
    <submittedName>
        <fullName evidence="1">Uncharacterized protein</fullName>
    </submittedName>
</protein>
<evidence type="ECO:0000313" key="2">
    <source>
        <dbReference type="Proteomes" id="UP001596383"/>
    </source>
</evidence>
<reference evidence="1 2" key="1">
    <citation type="journal article" date="2019" name="Int. J. Syst. Evol. Microbiol.">
        <title>The Global Catalogue of Microorganisms (GCM) 10K type strain sequencing project: providing services to taxonomists for standard genome sequencing and annotation.</title>
        <authorList>
            <consortium name="The Broad Institute Genomics Platform"/>
            <consortium name="The Broad Institute Genome Sequencing Center for Infectious Disease"/>
            <person name="Wu L."/>
            <person name="Ma J."/>
        </authorList>
    </citation>
    <scope>NUCLEOTIDE SEQUENCE [LARGE SCALE GENOMIC DNA]</scope>
    <source>
        <strain evidence="1 2">LMG 29247</strain>
    </source>
</reference>
<evidence type="ECO:0000313" key="1">
    <source>
        <dbReference type="EMBL" id="MFC6764177.1"/>
    </source>
</evidence>